<dbReference type="PROSITE" id="PS50853">
    <property type="entry name" value="FN3"/>
    <property type="match status" value="3"/>
</dbReference>
<dbReference type="Gene3D" id="2.60.40.1080">
    <property type="match status" value="1"/>
</dbReference>
<feature type="domain" description="Fibronectin type-III" evidence="3">
    <location>
        <begin position="122"/>
        <end position="219"/>
    </location>
</feature>
<feature type="chain" id="PRO_5037272574" evidence="2">
    <location>
        <begin position="28"/>
        <end position="535"/>
    </location>
</feature>
<dbReference type="PANTHER" id="PTHR13817:SF73">
    <property type="entry name" value="FIBRONECTIN TYPE-III DOMAIN-CONTAINING PROTEIN"/>
    <property type="match status" value="1"/>
</dbReference>
<comment type="caution">
    <text evidence="4">The sequence shown here is derived from an EMBL/GenBank/DDBJ whole genome shotgun (WGS) entry which is preliminary data.</text>
</comment>
<dbReference type="InterPro" id="IPR003343">
    <property type="entry name" value="Big_2"/>
</dbReference>
<feature type="signal peptide" evidence="2">
    <location>
        <begin position="1"/>
        <end position="27"/>
    </location>
</feature>
<feature type="domain" description="Fibronectin type-III" evidence="3">
    <location>
        <begin position="305"/>
        <end position="401"/>
    </location>
</feature>
<keyword evidence="1" id="KW-0677">Repeat</keyword>
<evidence type="ECO:0000313" key="4">
    <source>
        <dbReference type="EMBL" id="MBC8532680.1"/>
    </source>
</evidence>
<dbReference type="Proteomes" id="UP000651482">
    <property type="component" value="Unassembled WGS sequence"/>
</dbReference>
<sequence length="535" mass="57254">MKKVKIIVSVCMLLLFTLTSLPVSVFAEEADPAQAVPSLLAETEEPAEPLVLSDTKLSLFVREQAVLTVSPASAAQSIVWSSSNPEVAEVDADGRIDAISPGTAVITAAAGNSQASCTVTVRLATPVVKAASASYNRVKVSWKKIPGADGYLIYRKNASGNWKKLATVAAAQTSYTDTGLTCGVSYTYTVKAYADNLYSAYNKTGVSVKPVPATPSPKAASASYHKIKVSWNQISGANGYFVYRKNAAGDWKKIATLTGGKTLSYTDSGLNCGTSYTYTVKAYRTIDGKKLSGAYHAAGASAKPRLGTPKVSVSKAGDTAIKVSWKQVSGANGYLIYRKNAAGDWKKIGSVSGGKTLSYTDKRRDPGVSYSYTVKAYRKVGQKKVYSGYSSSGANMKLPFPAPKLRSVSSNKKPNNIVLKWSAVPGAQGYRIYRKIAGGSWETLRDVSGQATTSYTDKTAKNGVEYLYTVRAYCQNGKVLSSYKKAGISAQLVYWTQKGNCYHKTICRSLKNSKTVLYGLVSESGKTAACKNCYH</sequence>
<name>A0A926D958_9FIRM</name>
<keyword evidence="2" id="KW-0732">Signal</keyword>
<evidence type="ECO:0000259" key="3">
    <source>
        <dbReference type="PROSITE" id="PS50853"/>
    </source>
</evidence>
<evidence type="ECO:0000256" key="1">
    <source>
        <dbReference type="ARBA" id="ARBA00022737"/>
    </source>
</evidence>
<dbReference type="SMART" id="SM00060">
    <property type="entry name" value="FN3"/>
    <property type="match status" value="4"/>
</dbReference>
<gene>
    <name evidence="4" type="ORF">IAG03_01415</name>
</gene>
<keyword evidence="5" id="KW-1185">Reference proteome</keyword>
<dbReference type="CDD" id="cd00063">
    <property type="entry name" value="FN3"/>
    <property type="match status" value="4"/>
</dbReference>
<organism evidence="4 5">
    <name type="scientific">Yeguia hominis</name>
    <dbReference type="NCBI Taxonomy" id="2763662"/>
    <lineage>
        <taxon>Bacteria</taxon>
        <taxon>Bacillati</taxon>
        <taxon>Bacillota</taxon>
        <taxon>Clostridia</taxon>
        <taxon>Eubacteriales</taxon>
        <taxon>Yeguiaceae</taxon>
        <taxon>Yeguia</taxon>
    </lineage>
</organism>
<dbReference type="InterPro" id="IPR003961">
    <property type="entry name" value="FN3_dom"/>
</dbReference>
<evidence type="ECO:0000256" key="2">
    <source>
        <dbReference type="SAM" id="SignalP"/>
    </source>
</evidence>
<feature type="domain" description="Fibronectin type-III" evidence="3">
    <location>
        <begin position="402"/>
        <end position="499"/>
    </location>
</feature>
<dbReference type="InterPro" id="IPR008964">
    <property type="entry name" value="Invasin/intimin_cell_adhesion"/>
</dbReference>
<proteinExistence type="predicted"/>
<dbReference type="InterPro" id="IPR036116">
    <property type="entry name" value="FN3_sf"/>
</dbReference>
<dbReference type="SUPFAM" id="SSF49265">
    <property type="entry name" value="Fibronectin type III"/>
    <property type="match status" value="3"/>
</dbReference>
<dbReference type="PANTHER" id="PTHR13817">
    <property type="entry name" value="TITIN"/>
    <property type="match status" value="1"/>
</dbReference>
<dbReference type="SMART" id="SM00635">
    <property type="entry name" value="BID_2"/>
    <property type="match status" value="1"/>
</dbReference>
<dbReference type="EMBL" id="JACRSN010000002">
    <property type="protein sequence ID" value="MBC8532680.1"/>
    <property type="molecule type" value="Genomic_DNA"/>
</dbReference>
<dbReference type="Gene3D" id="2.60.40.10">
    <property type="entry name" value="Immunoglobulins"/>
    <property type="match status" value="4"/>
</dbReference>
<accession>A0A926D958</accession>
<dbReference type="SUPFAM" id="SSF49373">
    <property type="entry name" value="Invasin/intimin cell-adhesion fragments"/>
    <property type="match status" value="1"/>
</dbReference>
<protein>
    <submittedName>
        <fullName evidence="4">Ig-like domain-containing protein</fullName>
    </submittedName>
</protein>
<dbReference type="InterPro" id="IPR050964">
    <property type="entry name" value="Striated_Muscle_Regulatory"/>
</dbReference>
<dbReference type="AlphaFoldDB" id="A0A926D958"/>
<dbReference type="Pfam" id="PF02368">
    <property type="entry name" value="Big_2"/>
    <property type="match status" value="1"/>
</dbReference>
<reference evidence="4" key="1">
    <citation type="submission" date="2020-08" db="EMBL/GenBank/DDBJ databases">
        <title>Genome public.</title>
        <authorList>
            <person name="Liu C."/>
            <person name="Sun Q."/>
        </authorList>
    </citation>
    <scope>NUCLEOTIDE SEQUENCE</scope>
    <source>
        <strain evidence="4">NSJ-40</strain>
    </source>
</reference>
<dbReference type="InterPro" id="IPR013783">
    <property type="entry name" value="Ig-like_fold"/>
</dbReference>
<evidence type="ECO:0000313" key="5">
    <source>
        <dbReference type="Proteomes" id="UP000651482"/>
    </source>
</evidence>